<dbReference type="PROSITE" id="PS50004">
    <property type="entry name" value="C2"/>
    <property type="match status" value="1"/>
</dbReference>
<evidence type="ECO:0000313" key="5">
    <source>
        <dbReference type="Proteomes" id="UP000785679"/>
    </source>
</evidence>
<evidence type="ECO:0000256" key="1">
    <source>
        <dbReference type="ARBA" id="ARBA00009048"/>
    </source>
</evidence>
<dbReference type="GO" id="GO:0071277">
    <property type="term" value="P:cellular response to calcium ion"/>
    <property type="evidence" value="ECO:0007669"/>
    <property type="project" value="TreeGrafter"/>
</dbReference>
<proteinExistence type="inferred from homology"/>
<name>A0A8J8NS83_HALGN</name>
<dbReference type="Pfam" id="PF07002">
    <property type="entry name" value="Copine"/>
    <property type="match status" value="1"/>
</dbReference>
<dbReference type="InterPro" id="IPR002035">
    <property type="entry name" value="VWF_A"/>
</dbReference>
<dbReference type="CDD" id="cd04048">
    <property type="entry name" value="C2A_Copine"/>
    <property type="match status" value="1"/>
</dbReference>
<evidence type="ECO:0000313" key="4">
    <source>
        <dbReference type="EMBL" id="TNV80622.1"/>
    </source>
</evidence>
<dbReference type="EMBL" id="RRYP01007267">
    <property type="protein sequence ID" value="TNV80622.1"/>
    <property type="molecule type" value="Genomic_DNA"/>
</dbReference>
<dbReference type="AlphaFoldDB" id="A0A8J8NS83"/>
<dbReference type="Proteomes" id="UP000785679">
    <property type="component" value="Unassembled WGS sequence"/>
</dbReference>
<feature type="domain" description="VWFA" evidence="3">
    <location>
        <begin position="306"/>
        <end position="523"/>
    </location>
</feature>
<evidence type="ECO:0000259" key="2">
    <source>
        <dbReference type="PROSITE" id="PS50004"/>
    </source>
</evidence>
<feature type="domain" description="C2" evidence="2">
    <location>
        <begin position="8"/>
        <end position="131"/>
    </location>
</feature>
<dbReference type="InterPro" id="IPR000008">
    <property type="entry name" value="C2_dom"/>
</dbReference>
<dbReference type="OrthoDB" id="5855668at2759"/>
<dbReference type="SUPFAM" id="SSF49562">
    <property type="entry name" value="C2 domain (Calcium/lipid-binding domain, CaLB)"/>
    <property type="match status" value="1"/>
</dbReference>
<dbReference type="GO" id="GO:0005544">
    <property type="term" value="F:calcium-dependent phospholipid binding"/>
    <property type="evidence" value="ECO:0007669"/>
    <property type="project" value="InterPro"/>
</dbReference>
<dbReference type="PANTHER" id="PTHR10857">
    <property type="entry name" value="COPINE"/>
    <property type="match status" value="1"/>
</dbReference>
<dbReference type="PANTHER" id="PTHR10857:SF106">
    <property type="entry name" value="C2 DOMAIN-CONTAINING PROTEIN"/>
    <property type="match status" value="1"/>
</dbReference>
<reference evidence="4" key="1">
    <citation type="submission" date="2019-06" db="EMBL/GenBank/DDBJ databases">
        <authorList>
            <person name="Zheng W."/>
        </authorList>
    </citation>
    <scope>NUCLEOTIDE SEQUENCE</scope>
    <source>
        <strain evidence="4">QDHG01</strain>
    </source>
</reference>
<dbReference type="GO" id="GO:0005886">
    <property type="term" value="C:plasma membrane"/>
    <property type="evidence" value="ECO:0007669"/>
    <property type="project" value="TreeGrafter"/>
</dbReference>
<comment type="caution">
    <text evidence="4">The sequence shown here is derived from an EMBL/GenBank/DDBJ whole genome shotgun (WGS) entry which is preliminary data.</text>
</comment>
<evidence type="ECO:0000259" key="3">
    <source>
        <dbReference type="PROSITE" id="PS50234"/>
    </source>
</evidence>
<dbReference type="PROSITE" id="PS50234">
    <property type="entry name" value="VWFA"/>
    <property type="match status" value="1"/>
</dbReference>
<dbReference type="InterPro" id="IPR045052">
    <property type="entry name" value="Copine"/>
</dbReference>
<gene>
    <name evidence="4" type="ORF">FGO68_gene16848</name>
</gene>
<comment type="similarity">
    <text evidence="1">Belongs to the copine family.</text>
</comment>
<dbReference type="SUPFAM" id="SSF53300">
    <property type="entry name" value="vWA-like"/>
    <property type="match status" value="1"/>
</dbReference>
<organism evidence="4 5">
    <name type="scientific">Halteria grandinella</name>
    <dbReference type="NCBI Taxonomy" id="5974"/>
    <lineage>
        <taxon>Eukaryota</taxon>
        <taxon>Sar</taxon>
        <taxon>Alveolata</taxon>
        <taxon>Ciliophora</taxon>
        <taxon>Intramacronucleata</taxon>
        <taxon>Spirotrichea</taxon>
        <taxon>Stichotrichia</taxon>
        <taxon>Sporadotrichida</taxon>
        <taxon>Halteriidae</taxon>
        <taxon>Halteria</taxon>
    </lineage>
</organism>
<dbReference type="InterPro" id="IPR035892">
    <property type="entry name" value="C2_domain_sf"/>
</dbReference>
<dbReference type="InterPro" id="IPR036465">
    <property type="entry name" value="vWFA_dom_sf"/>
</dbReference>
<protein>
    <recommendedName>
        <fullName evidence="6">Copine family protein</fullName>
    </recommendedName>
</protein>
<dbReference type="SMART" id="SM00327">
    <property type="entry name" value="VWA"/>
    <property type="match status" value="1"/>
</dbReference>
<evidence type="ECO:0008006" key="6">
    <source>
        <dbReference type="Google" id="ProtNLM"/>
    </source>
</evidence>
<dbReference type="Gene3D" id="2.60.40.150">
    <property type="entry name" value="C2 domain"/>
    <property type="match status" value="1"/>
</dbReference>
<dbReference type="InterPro" id="IPR010734">
    <property type="entry name" value="Copine_C"/>
</dbReference>
<sequence>MDYAKVNIPDASNPNFLPVEEPCGQHLELYFSGRKLKDMDFVGKSDPQVRLHIKNSPTAATWTLVGKTETIDNNLNPDFKTTIEVFYQFEVSQTVRIEIVDVDGKDSFEQIGLVETSLGSLVSAKQNTFTADIYKAGDKKSRGQVIVRVVPLKKTDHEVHFKLGCNNLPVDTSCFCMSIINPYVVIDKIFKAQGKENYVSVGKTELTTNQSPNPSYKPMKYKAQALCNSDFDQLVQFKVYNKVADDSPAILIGTVKKSMNHFNDQRTAPILNAEGQPTGGVLKMEEFKIVEKPTFLEYLQAGWGISLQVAIDYTGSNGEYSQPDSLHYLGGYNQYEHAIRCVGSILESYDSDKSFPVYGFGGIPKFMGQQHVNHCFPLNGNLSNPEITTTEGILQEYRQKLQFITLNGPTFFGPIIKQIIANVTSRIQFQVYNIFLILTDGEIHDMEETKKLIVDASTLPLSIIIIGVGQEKFKMMKELDSDGKALRDGSGRAAARDVVQFVKFKKYSNAGAHVLAEKVLKEVPEQLVAYMQMKGILPNRI</sequence>
<keyword evidence="5" id="KW-1185">Reference proteome</keyword>
<accession>A0A8J8NS83</accession>
<dbReference type="Pfam" id="PF00168">
    <property type="entry name" value="C2"/>
    <property type="match status" value="2"/>
</dbReference>
<dbReference type="SMART" id="SM00239">
    <property type="entry name" value="C2"/>
    <property type="match status" value="2"/>
</dbReference>